<feature type="domain" description="Bacterial Ig-like" evidence="2">
    <location>
        <begin position="82"/>
        <end position="168"/>
    </location>
</feature>
<sequence length="177" mass="19993">MKRTLLFLGLCLILLCGACNKDNTGDRISEKDINMENNQSKNTINQDIPTKDIDTAKKVNSSLLRNKIESDNLVTTAIDRSSSSELDITYTNETEYTLSYGKGYMLQLLNDGNWNDIPTLPGVGWKDIALNLEAGKSFEEVIDLKLLYGELKTGHYRIIKEMFTETSELDVIVEFEL</sequence>
<reference evidence="3 4" key="1">
    <citation type="submission" date="2011-08" db="EMBL/GenBank/DDBJ databases">
        <authorList>
            <person name="Weinstock G."/>
            <person name="Sodergren E."/>
            <person name="Clifton S."/>
            <person name="Fulton L."/>
            <person name="Fulton B."/>
            <person name="Courtney L."/>
            <person name="Fronick C."/>
            <person name="Harrison M."/>
            <person name="Strong C."/>
            <person name="Farmer C."/>
            <person name="Delahaunty K."/>
            <person name="Markovic C."/>
            <person name="Hall O."/>
            <person name="Minx P."/>
            <person name="Tomlinson C."/>
            <person name="Mitreva M."/>
            <person name="Hou S."/>
            <person name="Chen J."/>
            <person name="Wollam A."/>
            <person name="Pepin K.H."/>
            <person name="Johnson M."/>
            <person name="Bhonagiri V."/>
            <person name="Zhang X."/>
            <person name="Suruliraj S."/>
            <person name="Warren W."/>
            <person name="Chinwalla A."/>
            <person name="Mardis E.R."/>
            <person name="Wilson R.K."/>
        </authorList>
    </citation>
    <scope>NUCLEOTIDE SEQUENCE [LARGE SCALE GENOMIC DNA]</scope>
    <source>
        <strain evidence="3 4">DP7</strain>
    </source>
</reference>
<name>G9XNS4_DESHA</name>
<accession>G9XNS4</accession>
<dbReference type="AlphaFoldDB" id="G9XNS4"/>
<feature type="chain" id="PRO_5038374774" description="Bacterial Ig-like domain-containing protein" evidence="1">
    <location>
        <begin position="22"/>
        <end position="177"/>
    </location>
</feature>
<dbReference type="InterPro" id="IPR046878">
    <property type="entry name" value="Big_14"/>
</dbReference>
<evidence type="ECO:0000313" key="4">
    <source>
        <dbReference type="Proteomes" id="UP000004416"/>
    </source>
</evidence>
<feature type="signal peptide" evidence="1">
    <location>
        <begin position="1"/>
        <end position="21"/>
    </location>
</feature>
<comment type="caution">
    <text evidence="3">The sequence shown here is derived from an EMBL/GenBank/DDBJ whole genome shotgun (WGS) entry which is preliminary data.</text>
</comment>
<gene>
    <name evidence="3" type="ORF">HMPREF0322_02619</name>
</gene>
<evidence type="ECO:0000256" key="1">
    <source>
        <dbReference type="SAM" id="SignalP"/>
    </source>
</evidence>
<evidence type="ECO:0000259" key="2">
    <source>
        <dbReference type="Pfam" id="PF20251"/>
    </source>
</evidence>
<keyword evidence="1" id="KW-0732">Signal</keyword>
<dbReference type="Pfam" id="PF20251">
    <property type="entry name" value="Big_14"/>
    <property type="match status" value="1"/>
</dbReference>
<evidence type="ECO:0000313" key="3">
    <source>
        <dbReference type="EMBL" id="EHL06570.1"/>
    </source>
</evidence>
<dbReference type="Proteomes" id="UP000004416">
    <property type="component" value="Unassembled WGS sequence"/>
</dbReference>
<proteinExistence type="predicted"/>
<dbReference type="RefSeq" id="WP_005812582.1">
    <property type="nucleotide sequence ID" value="NZ_JH414473.1"/>
</dbReference>
<dbReference type="EMBL" id="AFZX01000069">
    <property type="protein sequence ID" value="EHL06570.1"/>
    <property type="molecule type" value="Genomic_DNA"/>
</dbReference>
<protein>
    <recommendedName>
        <fullName evidence="2">Bacterial Ig-like domain-containing protein</fullName>
    </recommendedName>
</protein>
<dbReference type="PATRIC" id="fig|537010.4.peg.2453"/>
<organism evidence="3 4">
    <name type="scientific">Desulfitobacterium hafniense DP7</name>
    <dbReference type="NCBI Taxonomy" id="537010"/>
    <lineage>
        <taxon>Bacteria</taxon>
        <taxon>Bacillati</taxon>
        <taxon>Bacillota</taxon>
        <taxon>Clostridia</taxon>
        <taxon>Eubacteriales</taxon>
        <taxon>Desulfitobacteriaceae</taxon>
        <taxon>Desulfitobacterium</taxon>
    </lineage>
</organism>
<dbReference type="HOGENOM" id="CLU_1515544_0_0_9"/>